<sequence length="306" mass="31631">MARRSVLFAPGDRPELLRKAPTTGADTAVFDLEDAVAPERKTEAGAAVREALADLDADCEVCVRVRPPGRGAAADLDAVLDSGGRSPPSSAAKPHDGDARTGLDGLVLPKAESADDVTDLADLAAERDADLPVLALVETAAGVLHAEAIAAAEPTAALIFGAEDLAADIGATRTEEGTEVLHAREHVVLAAAAAGVDAVDTLYTDFEDEAGLRADTEFALELGYDGKLAIHPSQVGPINETFTPDPDRVEWAERVLAARDEGGAEGRGVFAVDGEMVDAPLVAQAERVMERARAAGSAEDAVDRDG</sequence>
<dbReference type="InterPro" id="IPR011206">
    <property type="entry name" value="Citrate_lyase_beta/mcl1/mcl2"/>
</dbReference>
<evidence type="ECO:0000256" key="1">
    <source>
        <dbReference type="ARBA" id="ARBA00001946"/>
    </source>
</evidence>
<keyword evidence="6" id="KW-0456">Lyase</keyword>
<evidence type="ECO:0000256" key="2">
    <source>
        <dbReference type="ARBA" id="ARBA00022723"/>
    </source>
</evidence>
<comment type="cofactor">
    <cofactor evidence="1">
        <name>Mg(2+)</name>
        <dbReference type="ChEBI" id="CHEBI:18420"/>
    </cofactor>
</comment>
<proteinExistence type="predicted"/>
<feature type="domain" description="HpcH/HpaI aldolase/citrate lyase" evidence="5">
    <location>
        <begin position="99"/>
        <end position="232"/>
    </location>
</feature>
<dbReference type="GO" id="GO:0006107">
    <property type="term" value="P:oxaloacetate metabolic process"/>
    <property type="evidence" value="ECO:0007669"/>
    <property type="project" value="TreeGrafter"/>
</dbReference>
<dbReference type="GO" id="GO:0000287">
    <property type="term" value="F:magnesium ion binding"/>
    <property type="evidence" value="ECO:0007669"/>
    <property type="project" value="TreeGrafter"/>
</dbReference>
<keyword evidence="7" id="KW-1185">Reference proteome</keyword>
<dbReference type="GO" id="GO:0016829">
    <property type="term" value="F:lyase activity"/>
    <property type="evidence" value="ECO:0007669"/>
    <property type="project" value="UniProtKB-KW"/>
</dbReference>
<evidence type="ECO:0000313" key="6">
    <source>
        <dbReference type="EMBL" id="QLH77913.1"/>
    </source>
</evidence>
<dbReference type="PANTHER" id="PTHR32308">
    <property type="entry name" value="LYASE BETA SUBUNIT, PUTATIVE (AFU_ORTHOLOGUE AFUA_4G13030)-RELATED"/>
    <property type="match status" value="1"/>
</dbReference>
<feature type="domain" description="HpcH/HpaI aldolase/citrate lyase" evidence="5">
    <location>
        <begin position="4"/>
        <end position="83"/>
    </location>
</feature>
<evidence type="ECO:0000256" key="4">
    <source>
        <dbReference type="SAM" id="MobiDB-lite"/>
    </source>
</evidence>
<name>A0A7D5T5X4_9EURY</name>
<dbReference type="OrthoDB" id="9170at2157"/>
<dbReference type="Gene3D" id="3.20.20.60">
    <property type="entry name" value="Phosphoenolpyruvate-binding domains"/>
    <property type="match status" value="1"/>
</dbReference>
<reference evidence="6 7" key="1">
    <citation type="submission" date="2020-07" db="EMBL/GenBank/DDBJ databases">
        <title>Halosimplex pelagicum sp. nov. and Halosimplex rubrum sp. nov., isolated from salted brown alga Laminaria, and emended description of the genus Halosimplex.</title>
        <authorList>
            <person name="Cui H."/>
        </authorList>
    </citation>
    <scope>NUCLEOTIDE SEQUENCE [LARGE SCALE GENOMIC DNA]</scope>
    <source>
        <strain evidence="6 7">R27</strain>
    </source>
</reference>
<dbReference type="SUPFAM" id="SSF51621">
    <property type="entry name" value="Phosphoenolpyruvate/pyruvate domain"/>
    <property type="match status" value="1"/>
</dbReference>
<evidence type="ECO:0000256" key="3">
    <source>
        <dbReference type="ARBA" id="ARBA00022842"/>
    </source>
</evidence>
<dbReference type="InterPro" id="IPR015813">
    <property type="entry name" value="Pyrv/PenolPyrv_kinase-like_dom"/>
</dbReference>
<evidence type="ECO:0000313" key="7">
    <source>
        <dbReference type="Proteomes" id="UP000509667"/>
    </source>
</evidence>
<keyword evidence="3" id="KW-0460">Magnesium</keyword>
<feature type="region of interest" description="Disordered" evidence="4">
    <location>
        <begin position="79"/>
        <end position="103"/>
    </location>
</feature>
<dbReference type="Pfam" id="PF03328">
    <property type="entry name" value="HpcH_HpaI"/>
    <property type="match status" value="2"/>
</dbReference>
<dbReference type="InterPro" id="IPR040442">
    <property type="entry name" value="Pyrv_kinase-like_dom_sf"/>
</dbReference>
<dbReference type="EMBL" id="CP058910">
    <property type="protein sequence ID" value="QLH77913.1"/>
    <property type="molecule type" value="Genomic_DNA"/>
</dbReference>
<dbReference type="RefSeq" id="WP_179907837.1">
    <property type="nucleotide sequence ID" value="NZ_CP058910.1"/>
</dbReference>
<keyword evidence="2" id="KW-0479">Metal-binding</keyword>
<protein>
    <submittedName>
        <fullName evidence="6">CoA ester lyase</fullName>
    </submittedName>
</protein>
<dbReference type="GeneID" id="56078530"/>
<dbReference type="PANTHER" id="PTHR32308:SF0">
    <property type="entry name" value="HPCH_HPAI ALDOLASE_CITRATE LYASE DOMAIN-CONTAINING PROTEIN"/>
    <property type="match status" value="1"/>
</dbReference>
<accession>A0A7D5T5X4</accession>
<gene>
    <name evidence="6" type="ORF">HZS55_11665</name>
</gene>
<dbReference type="AlphaFoldDB" id="A0A7D5T5X4"/>
<dbReference type="InterPro" id="IPR005000">
    <property type="entry name" value="Aldolase/citrate-lyase_domain"/>
</dbReference>
<organism evidence="6 7">
    <name type="scientific">Halosimplex rubrum</name>
    <dbReference type="NCBI Taxonomy" id="869889"/>
    <lineage>
        <taxon>Archaea</taxon>
        <taxon>Methanobacteriati</taxon>
        <taxon>Methanobacteriota</taxon>
        <taxon>Stenosarchaea group</taxon>
        <taxon>Halobacteria</taxon>
        <taxon>Halobacteriales</taxon>
        <taxon>Haloarculaceae</taxon>
        <taxon>Halosimplex</taxon>
    </lineage>
</organism>
<dbReference type="PIRSF" id="PIRSF015582">
    <property type="entry name" value="Cit_lyase_B"/>
    <property type="match status" value="1"/>
</dbReference>
<dbReference type="Proteomes" id="UP000509667">
    <property type="component" value="Chromosome"/>
</dbReference>
<evidence type="ECO:0000259" key="5">
    <source>
        <dbReference type="Pfam" id="PF03328"/>
    </source>
</evidence>
<dbReference type="KEGG" id="hrr:HZS55_11665"/>